<dbReference type="RefSeq" id="WP_179360711.1">
    <property type="nucleotide sequence ID" value="NZ_CP026993.1"/>
</dbReference>
<evidence type="ECO:0000256" key="1">
    <source>
        <dbReference type="SAM" id="Phobius"/>
    </source>
</evidence>
<evidence type="ECO:0000313" key="3">
    <source>
        <dbReference type="Proteomes" id="UP000509771"/>
    </source>
</evidence>
<dbReference type="GeneID" id="56060121"/>
<dbReference type="InterPro" id="IPR049886">
    <property type="entry name" value="CFI_box_CTERM_dom"/>
</dbReference>
<keyword evidence="3" id="KW-1185">Reference proteome</keyword>
<evidence type="ECO:0000313" key="2">
    <source>
        <dbReference type="EMBL" id="QLH03593.1"/>
    </source>
</evidence>
<keyword evidence="1" id="KW-0812">Transmembrane</keyword>
<accession>A0A7D5M018</accession>
<dbReference type="EMBL" id="CP026993">
    <property type="protein sequence ID" value="QLH03593.1"/>
    <property type="molecule type" value="Genomic_DNA"/>
</dbReference>
<proteinExistence type="predicted"/>
<gene>
    <name evidence="2" type="ORF">C5F47_08615</name>
</gene>
<reference evidence="2 3" key="1">
    <citation type="submission" date="2018-02" db="EMBL/GenBank/DDBJ databases">
        <title>Complete genome of Nitrosopumilus cobalaminigenes HCA1.</title>
        <authorList>
            <person name="Qin W."/>
            <person name="Zheng Y."/>
            <person name="Stahl D.A."/>
        </authorList>
    </citation>
    <scope>NUCLEOTIDE SEQUENCE [LARGE SCALE GENOMIC DNA]</scope>
    <source>
        <strain evidence="2 3">HCA1</strain>
    </source>
</reference>
<name>A0A7D5M018_9ARCH</name>
<dbReference type="Proteomes" id="UP000509771">
    <property type="component" value="Chromosome"/>
</dbReference>
<protein>
    <submittedName>
        <fullName evidence="2">Copper-binding protein</fullName>
    </submittedName>
</protein>
<feature type="transmembrane region" description="Helical" evidence="1">
    <location>
        <begin position="240"/>
        <end position="264"/>
    </location>
</feature>
<dbReference type="AlphaFoldDB" id="A0A7D5M018"/>
<dbReference type="OrthoDB" id="12184at2157"/>
<keyword evidence="1" id="KW-0472">Membrane</keyword>
<dbReference type="KEGG" id="ncl:C5F47_08615"/>
<organism evidence="2 3">
    <name type="scientific">Nitrosopumilus cobalaminigenes</name>
    <dbReference type="NCBI Taxonomy" id="1470066"/>
    <lineage>
        <taxon>Archaea</taxon>
        <taxon>Nitrososphaerota</taxon>
        <taxon>Nitrososphaeria</taxon>
        <taxon>Nitrosopumilales</taxon>
        <taxon>Nitrosopumilaceae</taxon>
        <taxon>Nitrosopumilus</taxon>
    </lineage>
</organism>
<keyword evidence="1" id="KW-1133">Transmembrane helix</keyword>
<dbReference type="NCBIfam" id="NF041770">
    <property type="entry name" value="CFI_box_CTERM"/>
    <property type="match status" value="1"/>
</dbReference>
<sequence length="272" mass="30129">MKFLLAVLFIPLLIIPAFAESQTLPTEKGTLDVKLTYDTIEPNVQTKINIDFLNPQTQKVQEHIDYTIAVSKDGERVFGPIPLTHTSVGSVKIPIEFNLGEGMYTMDFEVEGILFQPIPTETVSFDIIVGDAHAQPVPNNDVPPVEENGGCLIATAAYGSEMAPQVQQLRELRDNTVLSTESGTAFMSGFNQFYYSFSPSVADFERENPIFKEIVKAGLTPMLSSLSLLNHVEIDSEQEMLGYGISLIILNIGMYVGIPVFGILKLYQFRKN</sequence>